<sequence>MCAARYLYDFSLWHCPEDTGVATVIANLLEKNGYKGYVEQRDTAAGLQAIPATTDVIQSSRVSFILLSHHSFANPWYKWVSDCSVINSIETTAKVIPVYVDIKEEQRPSSLKILTSLNYNNKYFKKKLLDSVKPRMHR</sequence>
<name>A0A8C5LRX8_9ANUR</name>
<dbReference type="AlphaFoldDB" id="A0A8C5LRX8"/>
<dbReference type="Pfam" id="PF13676">
    <property type="entry name" value="TIR_2"/>
    <property type="match status" value="1"/>
</dbReference>
<keyword evidence="3" id="KW-1185">Reference proteome</keyword>
<dbReference type="OrthoDB" id="6160824at2759"/>
<dbReference type="GO" id="GO:0007165">
    <property type="term" value="P:signal transduction"/>
    <property type="evidence" value="ECO:0007669"/>
    <property type="project" value="InterPro"/>
</dbReference>
<dbReference type="InterPro" id="IPR000157">
    <property type="entry name" value="TIR_dom"/>
</dbReference>
<feature type="domain" description="TIR" evidence="1">
    <location>
        <begin position="6"/>
        <end position="136"/>
    </location>
</feature>
<evidence type="ECO:0000313" key="2">
    <source>
        <dbReference type="Ensembl" id="ENSLLEP00000004221.1"/>
    </source>
</evidence>
<proteinExistence type="predicted"/>
<evidence type="ECO:0000313" key="3">
    <source>
        <dbReference type="Proteomes" id="UP000694569"/>
    </source>
</evidence>
<dbReference type="Ensembl" id="ENSLLET00000004417.1">
    <property type="protein sequence ID" value="ENSLLEP00000004221.1"/>
    <property type="gene ID" value="ENSLLEG00000002728.1"/>
</dbReference>
<dbReference type="Proteomes" id="UP000694569">
    <property type="component" value="Unplaced"/>
</dbReference>
<dbReference type="GeneTree" id="ENSGT00950000185298"/>
<reference evidence="2" key="2">
    <citation type="submission" date="2025-09" db="UniProtKB">
        <authorList>
            <consortium name="Ensembl"/>
        </authorList>
    </citation>
    <scope>IDENTIFICATION</scope>
</reference>
<accession>A0A8C5LRX8</accession>
<dbReference type="PROSITE" id="PS50104">
    <property type="entry name" value="TIR"/>
    <property type="match status" value="1"/>
</dbReference>
<protein>
    <recommendedName>
        <fullName evidence="1">TIR domain-containing protein</fullName>
    </recommendedName>
</protein>
<reference evidence="2" key="1">
    <citation type="submission" date="2025-08" db="UniProtKB">
        <authorList>
            <consortium name="Ensembl"/>
        </authorList>
    </citation>
    <scope>IDENTIFICATION</scope>
</reference>
<dbReference type="SUPFAM" id="SSF52200">
    <property type="entry name" value="Toll/Interleukin receptor TIR domain"/>
    <property type="match status" value="1"/>
</dbReference>
<dbReference type="InterPro" id="IPR035897">
    <property type="entry name" value="Toll_tir_struct_dom_sf"/>
</dbReference>
<evidence type="ECO:0000259" key="1">
    <source>
        <dbReference type="PROSITE" id="PS50104"/>
    </source>
</evidence>
<dbReference type="Gene3D" id="3.40.50.10140">
    <property type="entry name" value="Toll/interleukin-1 receptor homology (TIR) domain"/>
    <property type="match status" value="1"/>
</dbReference>
<organism evidence="2 3">
    <name type="scientific">Leptobrachium leishanense</name>
    <name type="common">Leishan spiny toad</name>
    <dbReference type="NCBI Taxonomy" id="445787"/>
    <lineage>
        <taxon>Eukaryota</taxon>
        <taxon>Metazoa</taxon>
        <taxon>Chordata</taxon>
        <taxon>Craniata</taxon>
        <taxon>Vertebrata</taxon>
        <taxon>Euteleostomi</taxon>
        <taxon>Amphibia</taxon>
        <taxon>Batrachia</taxon>
        <taxon>Anura</taxon>
        <taxon>Pelobatoidea</taxon>
        <taxon>Megophryidae</taxon>
        <taxon>Leptobrachium</taxon>
    </lineage>
</organism>